<keyword evidence="1" id="KW-0812">Transmembrane</keyword>
<sequence>MRLTHQVIKNGASIFNYLWTLKFFHKMILAFFFLIFLCACGYKGNPQYTSYEQNGSVKNIKKYEQLNRW</sequence>
<accession>A0A3Z9X5E1</accession>
<keyword evidence="1" id="KW-1133">Transmembrane helix</keyword>
<comment type="caution">
    <text evidence="2">The sequence shown here is derived from an EMBL/GenBank/DDBJ whole genome shotgun (WGS) entry which is preliminary data.</text>
</comment>
<dbReference type="AlphaFoldDB" id="A0A3Z9X5E1"/>
<reference evidence="2 3" key="1">
    <citation type="submission" date="2018-08" db="EMBL/GenBank/DDBJ databases">
        <authorList>
            <consortium name="NARMS: The National Antimicrobial Resistance Monitoring System"/>
        </authorList>
    </citation>
    <scope>NUCLEOTIDE SEQUENCE [LARGE SCALE GENOMIC DNA]</scope>
    <source>
        <strain evidence="2 3">FSIS11812579</strain>
    </source>
</reference>
<dbReference type="RefSeq" id="WP_032704495.1">
    <property type="nucleotide sequence ID" value="NZ_JBIYSX010000005.1"/>
</dbReference>
<dbReference type="Proteomes" id="UP000333665">
    <property type="component" value="Unassembled WGS sequence"/>
</dbReference>
<dbReference type="EMBL" id="AACRQU010000031">
    <property type="protein sequence ID" value="EAL8417489.1"/>
    <property type="molecule type" value="Genomic_DNA"/>
</dbReference>
<organism evidence="2 3">
    <name type="scientific">Campylobacter coli</name>
    <dbReference type="NCBI Taxonomy" id="195"/>
    <lineage>
        <taxon>Bacteria</taxon>
        <taxon>Pseudomonadati</taxon>
        <taxon>Campylobacterota</taxon>
        <taxon>Epsilonproteobacteria</taxon>
        <taxon>Campylobacterales</taxon>
        <taxon>Campylobacteraceae</taxon>
        <taxon>Campylobacter</taxon>
    </lineage>
</organism>
<evidence type="ECO:0000313" key="2">
    <source>
        <dbReference type="EMBL" id="EAL8417489.1"/>
    </source>
</evidence>
<gene>
    <name evidence="2" type="ORF">DYF97_09010</name>
</gene>
<evidence type="ECO:0000256" key="1">
    <source>
        <dbReference type="SAM" id="Phobius"/>
    </source>
</evidence>
<feature type="transmembrane region" description="Helical" evidence="1">
    <location>
        <begin position="23"/>
        <end position="42"/>
    </location>
</feature>
<name>A0A3Z9X5E1_CAMCO</name>
<proteinExistence type="predicted"/>
<protein>
    <submittedName>
        <fullName evidence="2">Uncharacterized protein</fullName>
    </submittedName>
</protein>
<keyword evidence="1" id="KW-0472">Membrane</keyword>
<evidence type="ECO:0000313" key="3">
    <source>
        <dbReference type="Proteomes" id="UP000333665"/>
    </source>
</evidence>